<dbReference type="EMBL" id="CM026428">
    <property type="protein sequence ID" value="KAG0567615.1"/>
    <property type="molecule type" value="Genomic_DNA"/>
</dbReference>
<dbReference type="GO" id="GO:0004672">
    <property type="term" value="F:protein kinase activity"/>
    <property type="evidence" value="ECO:0007669"/>
    <property type="project" value="InterPro"/>
</dbReference>
<proteinExistence type="predicted"/>
<dbReference type="Gene3D" id="3.30.200.20">
    <property type="entry name" value="Phosphorylase Kinase, domain 1"/>
    <property type="match status" value="1"/>
</dbReference>
<dbReference type="PROSITE" id="PS50011">
    <property type="entry name" value="PROTEIN_KINASE_DOM"/>
    <property type="match status" value="1"/>
</dbReference>
<evidence type="ECO:0000313" key="3">
    <source>
        <dbReference type="Proteomes" id="UP000822688"/>
    </source>
</evidence>
<reference evidence="2" key="1">
    <citation type="submission" date="2020-06" db="EMBL/GenBank/DDBJ databases">
        <title>WGS assembly of Ceratodon purpureus strain R40.</title>
        <authorList>
            <person name="Carey S.B."/>
            <person name="Jenkins J."/>
            <person name="Shu S."/>
            <person name="Lovell J.T."/>
            <person name="Sreedasyam A."/>
            <person name="Maumus F."/>
            <person name="Tiley G.P."/>
            <person name="Fernandez-Pozo N."/>
            <person name="Barry K."/>
            <person name="Chen C."/>
            <person name="Wang M."/>
            <person name="Lipzen A."/>
            <person name="Daum C."/>
            <person name="Saski C.A."/>
            <person name="Payton A.C."/>
            <person name="Mcbreen J.C."/>
            <person name="Conrad R.E."/>
            <person name="Kollar L.M."/>
            <person name="Olsson S."/>
            <person name="Huttunen S."/>
            <person name="Landis J.B."/>
            <person name="Wickett N.J."/>
            <person name="Johnson M.G."/>
            <person name="Rensing S.A."/>
            <person name="Grimwood J."/>
            <person name="Schmutz J."/>
            <person name="Mcdaniel S.F."/>
        </authorList>
    </citation>
    <scope>NUCLEOTIDE SEQUENCE</scope>
    <source>
        <strain evidence="2">R40</strain>
    </source>
</reference>
<dbReference type="Proteomes" id="UP000822688">
    <property type="component" value="Chromosome 7"/>
</dbReference>
<accession>A0A8T0H9V0</accession>
<feature type="domain" description="Protein kinase" evidence="1">
    <location>
        <begin position="1"/>
        <end position="89"/>
    </location>
</feature>
<dbReference type="SUPFAM" id="SSF56112">
    <property type="entry name" value="Protein kinase-like (PK-like)"/>
    <property type="match status" value="1"/>
</dbReference>
<gene>
    <name evidence="2" type="ORF">KC19_7G148400</name>
</gene>
<dbReference type="GO" id="GO:0005524">
    <property type="term" value="F:ATP binding"/>
    <property type="evidence" value="ECO:0007669"/>
    <property type="project" value="InterPro"/>
</dbReference>
<evidence type="ECO:0000313" key="2">
    <source>
        <dbReference type="EMBL" id="KAG0567615.1"/>
    </source>
</evidence>
<name>A0A8T0H9V0_CERPU</name>
<comment type="caution">
    <text evidence="2">The sequence shown here is derived from an EMBL/GenBank/DDBJ whole genome shotgun (WGS) entry which is preliminary data.</text>
</comment>
<dbReference type="InterPro" id="IPR011009">
    <property type="entry name" value="Kinase-like_dom_sf"/>
</dbReference>
<dbReference type="AlphaFoldDB" id="A0A8T0H9V0"/>
<sequence length="89" mass="10129">MKKMNLPISVEDVKREVEILRTLSGHENVLQIYAAFEDDDQVCIVMELVFVAADSATYCSLYGLCFDEYLLLGFWQRVILGLTLSSSIF</sequence>
<evidence type="ECO:0000259" key="1">
    <source>
        <dbReference type="PROSITE" id="PS50011"/>
    </source>
</evidence>
<keyword evidence="3" id="KW-1185">Reference proteome</keyword>
<protein>
    <recommendedName>
        <fullName evidence="1">Protein kinase domain-containing protein</fullName>
    </recommendedName>
</protein>
<organism evidence="2 3">
    <name type="scientific">Ceratodon purpureus</name>
    <name type="common">Fire moss</name>
    <name type="synonym">Dicranum purpureum</name>
    <dbReference type="NCBI Taxonomy" id="3225"/>
    <lineage>
        <taxon>Eukaryota</taxon>
        <taxon>Viridiplantae</taxon>
        <taxon>Streptophyta</taxon>
        <taxon>Embryophyta</taxon>
        <taxon>Bryophyta</taxon>
        <taxon>Bryophytina</taxon>
        <taxon>Bryopsida</taxon>
        <taxon>Dicranidae</taxon>
        <taxon>Pseudoditrichales</taxon>
        <taxon>Ditrichaceae</taxon>
        <taxon>Ceratodon</taxon>
    </lineage>
</organism>
<dbReference type="InterPro" id="IPR000719">
    <property type="entry name" value="Prot_kinase_dom"/>
</dbReference>